<organism evidence="1 2">
    <name type="scientific">Pseudonocardia nematodicida</name>
    <dbReference type="NCBI Taxonomy" id="1206997"/>
    <lineage>
        <taxon>Bacteria</taxon>
        <taxon>Bacillati</taxon>
        <taxon>Actinomycetota</taxon>
        <taxon>Actinomycetes</taxon>
        <taxon>Pseudonocardiales</taxon>
        <taxon>Pseudonocardiaceae</taxon>
        <taxon>Pseudonocardia</taxon>
    </lineage>
</organism>
<sequence length="331" mass="37135">MSIHQGRLQLSLACGDYEITRPLVEGRIRPDGIDLVSLTRDTERIFRRERRRECDVAEHNLFAFLADHAAGDDVVAIPVFPHRRFRLGSIFVPATSIVRDPHELAGGRIGIGGYQPAAAVWLRGILEDHYELPAETVNWYDVFGRVGQLPDGLAAPLPADDPSSRFEIDRFLVDGRLDAMISAYDPAGLRASAPTVRRLFDDVAAHERAYYRDTGLFPIMHVITLRRSLVQRHPWVPASLFEAFVRSRHEALQRLTNPRTLPLAFGQSAWQEQAEILGPDPWQYGLTEANRRVLATAVDYAVRQRLIPGPVTSEELFAPVDAEVAAGHEIR</sequence>
<dbReference type="RefSeq" id="WP_349299760.1">
    <property type="nucleotide sequence ID" value="NZ_JBEDNQ010000008.1"/>
</dbReference>
<gene>
    <name evidence="1" type="ORF">WIS52_19625</name>
</gene>
<dbReference type="EMBL" id="JBEDNQ010000008">
    <property type="protein sequence ID" value="MEQ3552688.1"/>
    <property type="molecule type" value="Genomic_DNA"/>
</dbReference>
<evidence type="ECO:0000313" key="2">
    <source>
        <dbReference type="Proteomes" id="UP001494902"/>
    </source>
</evidence>
<name>A0ABV1KFN5_9PSEU</name>
<evidence type="ECO:0000313" key="1">
    <source>
        <dbReference type="EMBL" id="MEQ3552688.1"/>
    </source>
</evidence>
<dbReference type="SUPFAM" id="SSF53850">
    <property type="entry name" value="Periplasmic binding protein-like II"/>
    <property type="match status" value="1"/>
</dbReference>
<reference evidence="1 2" key="1">
    <citation type="submission" date="2024-03" db="EMBL/GenBank/DDBJ databases">
        <title>Draft genome sequence of Pseudonocardia nematodicida JCM 31783.</title>
        <authorList>
            <person name="Butdee W."/>
            <person name="Duangmal K."/>
        </authorList>
    </citation>
    <scope>NUCLEOTIDE SEQUENCE [LARGE SCALE GENOMIC DNA]</scope>
    <source>
        <strain evidence="1 2">JCM 31783</strain>
    </source>
</reference>
<dbReference type="Proteomes" id="UP001494902">
    <property type="component" value="Unassembled WGS sequence"/>
</dbReference>
<evidence type="ECO:0008006" key="3">
    <source>
        <dbReference type="Google" id="ProtNLM"/>
    </source>
</evidence>
<comment type="caution">
    <text evidence="1">The sequence shown here is derived from an EMBL/GenBank/DDBJ whole genome shotgun (WGS) entry which is preliminary data.</text>
</comment>
<proteinExistence type="predicted"/>
<keyword evidence="2" id="KW-1185">Reference proteome</keyword>
<protein>
    <recommendedName>
        <fullName evidence="3">4,5-dihydroxyphthalate decarboxylase</fullName>
    </recommendedName>
</protein>
<accession>A0ABV1KFN5</accession>